<evidence type="ECO:0000256" key="2">
    <source>
        <dbReference type="SAM" id="SignalP"/>
    </source>
</evidence>
<organism evidence="4 5">
    <name type="scientific">Agromyces luteolus</name>
    <dbReference type="NCBI Taxonomy" id="88373"/>
    <lineage>
        <taxon>Bacteria</taxon>
        <taxon>Bacillati</taxon>
        <taxon>Actinomycetota</taxon>
        <taxon>Actinomycetes</taxon>
        <taxon>Micrococcales</taxon>
        <taxon>Microbacteriaceae</taxon>
        <taxon>Agromyces</taxon>
    </lineage>
</organism>
<feature type="region of interest" description="Disordered" evidence="1">
    <location>
        <begin position="27"/>
        <end position="46"/>
    </location>
</feature>
<reference evidence="4 5" key="1">
    <citation type="submission" date="2019-11" db="EMBL/GenBank/DDBJ databases">
        <title>Agromyces kandeliae sp. nov., isolated from mangrove soil.</title>
        <authorList>
            <person name="Wang R."/>
        </authorList>
    </citation>
    <scope>NUCLEOTIDE SEQUENCE [LARGE SCALE GENOMIC DNA]</scope>
    <source>
        <strain evidence="4 5">JCM 11431</strain>
    </source>
</reference>
<proteinExistence type="predicted"/>
<dbReference type="InterPro" id="IPR005183">
    <property type="entry name" value="DUF305_CopM-like"/>
</dbReference>
<accession>A0A7C9HP97</accession>
<protein>
    <submittedName>
        <fullName evidence="4">DUF305 domain-containing protein</fullName>
    </submittedName>
</protein>
<dbReference type="Proteomes" id="UP000480122">
    <property type="component" value="Unassembled WGS sequence"/>
</dbReference>
<feature type="domain" description="DUF305" evidence="3">
    <location>
        <begin position="66"/>
        <end position="211"/>
    </location>
</feature>
<dbReference type="EMBL" id="WODA01000002">
    <property type="protein sequence ID" value="MUN05849.1"/>
    <property type="molecule type" value="Genomic_DNA"/>
</dbReference>
<sequence>MAAWARSLGGAAALLLALGLTACTAGGDAPQSSGPVVQLGAPGEENRTLSPEEAAEIAPPEHTEADVEFMQMMILHHDQAVTMTEWVDDRTDDRDLRLMAERMRVSQSDEIDYMAGWLRDRGTPLEGDHAHGGELMPGMLTDEQLEQLEAADGEEFERLFLEFMIQHHAGALEMVADLRSAGGGNEISVSRFAADVEGDQAIEIARMQGMLAELAS</sequence>
<name>A0A7C9HP97_9MICO</name>
<evidence type="ECO:0000313" key="4">
    <source>
        <dbReference type="EMBL" id="MUN05849.1"/>
    </source>
</evidence>
<dbReference type="Pfam" id="PF03713">
    <property type="entry name" value="DUF305"/>
    <property type="match status" value="1"/>
</dbReference>
<keyword evidence="2" id="KW-0732">Signal</keyword>
<dbReference type="Gene3D" id="1.20.1260.10">
    <property type="match status" value="1"/>
</dbReference>
<evidence type="ECO:0000256" key="1">
    <source>
        <dbReference type="SAM" id="MobiDB-lite"/>
    </source>
</evidence>
<feature type="signal peptide" evidence="2">
    <location>
        <begin position="1"/>
        <end position="22"/>
    </location>
</feature>
<evidence type="ECO:0000259" key="3">
    <source>
        <dbReference type="Pfam" id="PF03713"/>
    </source>
</evidence>
<dbReference type="RefSeq" id="WP_155840462.1">
    <property type="nucleotide sequence ID" value="NZ_BAAAIA010000009.1"/>
</dbReference>
<dbReference type="AlphaFoldDB" id="A0A7C9HP97"/>
<dbReference type="PROSITE" id="PS51257">
    <property type="entry name" value="PROKAR_LIPOPROTEIN"/>
    <property type="match status" value="1"/>
</dbReference>
<feature type="chain" id="PRO_5038428055" evidence="2">
    <location>
        <begin position="23"/>
        <end position="216"/>
    </location>
</feature>
<evidence type="ECO:0000313" key="5">
    <source>
        <dbReference type="Proteomes" id="UP000480122"/>
    </source>
</evidence>
<comment type="caution">
    <text evidence="4">The sequence shown here is derived from an EMBL/GenBank/DDBJ whole genome shotgun (WGS) entry which is preliminary data.</text>
</comment>
<dbReference type="PANTHER" id="PTHR36933">
    <property type="entry name" value="SLL0788 PROTEIN"/>
    <property type="match status" value="1"/>
</dbReference>
<dbReference type="PANTHER" id="PTHR36933:SF1">
    <property type="entry name" value="SLL0788 PROTEIN"/>
    <property type="match status" value="1"/>
</dbReference>
<dbReference type="InterPro" id="IPR012347">
    <property type="entry name" value="Ferritin-like"/>
</dbReference>
<gene>
    <name evidence="4" type="ORF">GLX25_01775</name>
</gene>
<dbReference type="OrthoDB" id="26872at2"/>
<keyword evidence="5" id="KW-1185">Reference proteome</keyword>